<keyword evidence="2" id="KW-0812">Transmembrane</keyword>
<evidence type="ECO:0000256" key="2">
    <source>
        <dbReference type="SAM" id="Phobius"/>
    </source>
</evidence>
<reference evidence="3 4" key="2">
    <citation type="submission" date="2016-01" db="EMBL/GenBank/DDBJ databases">
        <title>Microcella alkaliphila JAM AC0309 whole genome shotgun sequence.</title>
        <authorList>
            <person name="Kurata A."/>
            <person name="Hirose Y."/>
            <person name="Kishimoto N."/>
            <person name="Kobayashi T."/>
        </authorList>
    </citation>
    <scope>NUCLEOTIDE SEQUENCE [LARGE SCALE GENOMIC DNA]</scope>
    <source>
        <strain evidence="3 4">JAM AC0309</strain>
    </source>
</reference>
<keyword evidence="2" id="KW-0472">Membrane</keyword>
<evidence type="ECO:0000313" key="4">
    <source>
        <dbReference type="Proteomes" id="UP000218965"/>
    </source>
</evidence>
<dbReference type="AlphaFoldDB" id="A0A0U5BEG0"/>
<organism evidence="3 4">
    <name type="scientific">Microcella alkaliphila</name>
    <dbReference type="NCBI Taxonomy" id="279828"/>
    <lineage>
        <taxon>Bacteria</taxon>
        <taxon>Bacillati</taxon>
        <taxon>Actinomycetota</taxon>
        <taxon>Actinomycetes</taxon>
        <taxon>Micrococcales</taxon>
        <taxon>Microbacteriaceae</taxon>
        <taxon>Microcella</taxon>
    </lineage>
</organism>
<reference evidence="4" key="1">
    <citation type="submission" date="2015-12" db="EMBL/GenBank/DDBJ databases">
        <authorList>
            <person name="Shamseldin A."/>
            <person name="Moawad H."/>
            <person name="Abd El-Rahim W.M."/>
            <person name="Sadowsky M.J."/>
        </authorList>
    </citation>
    <scope>NUCLEOTIDE SEQUENCE [LARGE SCALE GENOMIC DNA]</scope>
    <source>
        <strain evidence="4">JAM AC0309</strain>
    </source>
</reference>
<sequence>MNREPLRREPGPRDWTPGGGYVYDSPATTGATGATSAGGVASRGVRAKRPRRTRPLVSRDHGFAALIVGVVAIATAAISWPAGDGGYTALLSTIGLIAVALGVSTLRAWRVGLARHRGMARTGIALGGVALASSAIILANGWFGLTLPALPDVTRAVVASATGASTASIDQDAVVSDGAVIGAPNAAVVEVPVFADADSEFTRLSMELGTLVYVINNVAAGGVPDVLYAVDSGHAHVAPDGRVLAPDNAWVTTGYARGADGSYVITMTGAQHGSVAYYHSGVGAIERR</sequence>
<feature type="transmembrane region" description="Helical" evidence="2">
    <location>
        <begin position="124"/>
        <end position="145"/>
    </location>
</feature>
<dbReference type="OrthoDB" id="9836228at2"/>
<feature type="transmembrane region" description="Helical" evidence="2">
    <location>
        <begin position="86"/>
        <end position="103"/>
    </location>
</feature>
<feature type="compositionally biased region" description="Low complexity" evidence="1">
    <location>
        <begin position="27"/>
        <end position="39"/>
    </location>
</feature>
<dbReference type="RefSeq" id="WP_096421914.1">
    <property type="nucleotide sequence ID" value="NZ_AP017315.1"/>
</dbReference>
<feature type="region of interest" description="Disordered" evidence="1">
    <location>
        <begin position="1"/>
        <end position="53"/>
    </location>
</feature>
<proteinExistence type="predicted"/>
<accession>A0A0U5BEG0</accession>
<feature type="compositionally biased region" description="Basic and acidic residues" evidence="1">
    <location>
        <begin position="1"/>
        <end position="12"/>
    </location>
</feature>
<protein>
    <submittedName>
        <fullName evidence="3">Uncharacterized protein</fullName>
    </submittedName>
</protein>
<dbReference type="EMBL" id="AP017315">
    <property type="protein sequence ID" value="BAU32607.1"/>
    <property type="molecule type" value="Genomic_DNA"/>
</dbReference>
<evidence type="ECO:0000256" key="1">
    <source>
        <dbReference type="SAM" id="MobiDB-lite"/>
    </source>
</evidence>
<feature type="transmembrane region" description="Helical" evidence="2">
    <location>
        <begin position="61"/>
        <end position="80"/>
    </location>
</feature>
<dbReference type="Proteomes" id="UP000218965">
    <property type="component" value="Chromosome"/>
</dbReference>
<gene>
    <name evidence="3" type="ORF">MalAC0309_1759</name>
</gene>
<dbReference type="KEGG" id="malk:MalAC0309_1759"/>
<evidence type="ECO:0000313" key="3">
    <source>
        <dbReference type="EMBL" id="BAU32607.1"/>
    </source>
</evidence>
<name>A0A0U5BEG0_9MICO</name>
<keyword evidence="2" id="KW-1133">Transmembrane helix</keyword>